<dbReference type="EMBL" id="GBRH01258136">
    <property type="protein sequence ID" value="JAD39759.1"/>
    <property type="molecule type" value="Transcribed_RNA"/>
</dbReference>
<protein>
    <submittedName>
        <fullName evidence="1">Uncharacterized protein</fullName>
    </submittedName>
</protein>
<organism evidence="1">
    <name type="scientific">Arundo donax</name>
    <name type="common">Giant reed</name>
    <name type="synonym">Donax arundinaceus</name>
    <dbReference type="NCBI Taxonomy" id="35708"/>
    <lineage>
        <taxon>Eukaryota</taxon>
        <taxon>Viridiplantae</taxon>
        <taxon>Streptophyta</taxon>
        <taxon>Embryophyta</taxon>
        <taxon>Tracheophyta</taxon>
        <taxon>Spermatophyta</taxon>
        <taxon>Magnoliopsida</taxon>
        <taxon>Liliopsida</taxon>
        <taxon>Poales</taxon>
        <taxon>Poaceae</taxon>
        <taxon>PACMAD clade</taxon>
        <taxon>Arundinoideae</taxon>
        <taxon>Arundineae</taxon>
        <taxon>Arundo</taxon>
    </lineage>
</organism>
<accession>A0A0A8ZK19</accession>
<dbReference type="AlphaFoldDB" id="A0A0A8ZK19"/>
<evidence type="ECO:0000313" key="1">
    <source>
        <dbReference type="EMBL" id="JAD39759.1"/>
    </source>
</evidence>
<reference evidence="1" key="2">
    <citation type="journal article" date="2015" name="Data Brief">
        <title>Shoot transcriptome of the giant reed, Arundo donax.</title>
        <authorList>
            <person name="Barrero R.A."/>
            <person name="Guerrero F.D."/>
            <person name="Moolhuijzen P."/>
            <person name="Goolsby J.A."/>
            <person name="Tidwell J."/>
            <person name="Bellgard S.E."/>
            <person name="Bellgard M.I."/>
        </authorList>
    </citation>
    <scope>NUCLEOTIDE SEQUENCE</scope>
    <source>
        <tissue evidence="1">Shoot tissue taken approximately 20 cm above the soil surface</tissue>
    </source>
</reference>
<reference evidence="1" key="1">
    <citation type="submission" date="2014-09" db="EMBL/GenBank/DDBJ databases">
        <authorList>
            <person name="Magalhaes I.L.F."/>
            <person name="Oliveira U."/>
            <person name="Santos F.R."/>
            <person name="Vidigal T.H.D.A."/>
            <person name="Brescovit A.D."/>
            <person name="Santos A.J."/>
        </authorList>
    </citation>
    <scope>NUCLEOTIDE SEQUENCE</scope>
    <source>
        <tissue evidence="1">Shoot tissue taken approximately 20 cm above the soil surface</tissue>
    </source>
</reference>
<name>A0A0A8ZK19_ARUDO</name>
<sequence>MEFLRIKKRQLQNLQISVHDDFFLALTYV</sequence>
<proteinExistence type="predicted"/>